<feature type="site" description="Important for catalytic activity, responsible for pKa modulation of the active site Glu and correct orientation of both the proton donor and substrate" evidence="5">
    <location>
        <position position="129"/>
    </location>
</feature>
<comment type="caution">
    <text evidence="8">The sequence shown here is derived from an EMBL/GenBank/DDBJ whole genome shotgun (WGS) entry which is preliminary data.</text>
</comment>
<keyword evidence="2 6" id="KW-0378">Hydrolase</keyword>
<evidence type="ECO:0000259" key="7">
    <source>
        <dbReference type="Pfam" id="PF17851"/>
    </source>
</evidence>
<dbReference type="Pfam" id="PF04616">
    <property type="entry name" value="Glyco_hydro_43"/>
    <property type="match status" value="1"/>
</dbReference>
<dbReference type="AlphaFoldDB" id="A0A919U8C8"/>
<dbReference type="SUPFAM" id="SSF49899">
    <property type="entry name" value="Concanavalin A-like lectins/glucanases"/>
    <property type="match status" value="1"/>
</dbReference>
<feature type="domain" description="Beta-xylosidase C-terminal Concanavalin A-like" evidence="7">
    <location>
        <begin position="324"/>
        <end position="522"/>
    </location>
</feature>
<feature type="active site" description="Proton donor" evidence="4">
    <location>
        <position position="189"/>
    </location>
</feature>
<dbReference type="InterPro" id="IPR013320">
    <property type="entry name" value="ConA-like_dom_sf"/>
</dbReference>
<dbReference type="Gene3D" id="2.115.10.20">
    <property type="entry name" value="Glycosyl hydrolase domain, family 43"/>
    <property type="match status" value="1"/>
</dbReference>
<dbReference type="PANTHER" id="PTHR42812:SF12">
    <property type="entry name" value="BETA-XYLOSIDASE-RELATED"/>
    <property type="match status" value="1"/>
</dbReference>
<evidence type="ECO:0000256" key="1">
    <source>
        <dbReference type="ARBA" id="ARBA00009865"/>
    </source>
</evidence>
<evidence type="ECO:0000256" key="3">
    <source>
        <dbReference type="ARBA" id="ARBA00023295"/>
    </source>
</evidence>
<evidence type="ECO:0000256" key="4">
    <source>
        <dbReference type="PIRSR" id="PIRSR606710-1"/>
    </source>
</evidence>
<dbReference type="InterPro" id="IPR023296">
    <property type="entry name" value="Glyco_hydro_beta-prop_sf"/>
</dbReference>
<evidence type="ECO:0000256" key="5">
    <source>
        <dbReference type="PIRSR" id="PIRSR606710-2"/>
    </source>
</evidence>
<proteinExistence type="inferred from homology"/>
<evidence type="ECO:0000256" key="6">
    <source>
        <dbReference type="RuleBase" id="RU361187"/>
    </source>
</evidence>
<gene>
    <name evidence="8" type="ORF">Dsi01nite_036230</name>
</gene>
<keyword evidence="9" id="KW-1185">Reference proteome</keyword>
<dbReference type="EMBL" id="BONQ01000054">
    <property type="protein sequence ID" value="GIG45582.1"/>
    <property type="molecule type" value="Genomic_DNA"/>
</dbReference>
<evidence type="ECO:0000313" key="8">
    <source>
        <dbReference type="EMBL" id="GIG45582.1"/>
    </source>
</evidence>
<reference evidence="8" key="1">
    <citation type="submission" date="2021-01" db="EMBL/GenBank/DDBJ databases">
        <title>Whole genome shotgun sequence of Dactylosporangium siamense NBRC 106093.</title>
        <authorList>
            <person name="Komaki H."/>
            <person name="Tamura T."/>
        </authorList>
    </citation>
    <scope>NUCLEOTIDE SEQUENCE</scope>
    <source>
        <strain evidence="8">NBRC 106093</strain>
    </source>
</reference>
<evidence type="ECO:0000256" key="2">
    <source>
        <dbReference type="ARBA" id="ARBA00022801"/>
    </source>
</evidence>
<dbReference type="GO" id="GO:0005975">
    <property type="term" value="P:carbohydrate metabolic process"/>
    <property type="evidence" value="ECO:0007669"/>
    <property type="project" value="InterPro"/>
</dbReference>
<accession>A0A919U8C8</accession>
<dbReference type="InterPro" id="IPR051795">
    <property type="entry name" value="Glycosyl_Hydrlase_43"/>
</dbReference>
<comment type="similarity">
    <text evidence="1 6">Belongs to the glycosyl hydrolase 43 family.</text>
</comment>
<evidence type="ECO:0000313" key="9">
    <source>
        <dbReference type="Proteomes" id="UP000660611"/>
    </source>
</evidence>
<dbReference type="Gene3D" id="2.60.120.200">
    <property type="match status" value="1"/>
</dbReference>
<dbReference type="RefSeq" id="WP_203847384.1">
    <property type="nucleotide sequence ID" value="NZ_BAAAVW010000011.1"/>
</dbReference>
<protein>
    <submittedName>
        <fullName evidence="8">Xylan 1,4-beta-xylosidase</fullName>
    </submittedName>
</protein>
<dbReference type="Pfam" id="PF17851">
    <property type="entry name" value="GH43_C2"/>
    <property type="match status" value="1"/>
</dbReference>
<dbReference type="PANTHER" id="PTHR42812">
    <property type="entry name" value="BETA-XYLOSIDASE"/>
    <property type="match status" value="1"/>
</dbReference>
<feature type="active site" description="Proton acceptor" evidence="4">
    <location>
        <position position="17"/>
    </location>
</feature>
<keyword evidence="3 6" id="KW-0326">Glycosidase</keyword>
<sequence>MTAGSIRNPVLPGFHPDPSILRVGTDYYLATSTFEWYPGVRLHHSKDLVHWRPIGGALDSVRLLDMTGNPDSGGVWAPCLSYVDGLFHLVFTDVKSYSAFWDTPNYLVTAPAIEGPWSAPVPLHAQGFDPSMFHDEVTGKSWLLSNRTDWRPGHAWANGIIAQQYDRDTRKLVGDAVDIYAGTPAGMTEGPHVYQRDGWYYLVTAEGGTEWFHQATVARSRDVLGPYGSDPAGALITAVHRPDLALQKAGHGSLVETPDGEWFFAHLTGRPLSPRGRCVLGRETAIQRVTWTADGWPRIDGGVPHDVVEGPDLPAHPWPDEPETDDFTSPTLGPHWSTLRRPATSTWVSSIARPGHLRVQGGRSPGANSGESLVARRVQHGRATFEATVEFAPVHFQQQAGITAYYNSRNWYFLRVGFDETIGSFVDVLSSDRGRVSVHGPAVPVSGPVRLRLDLDGGALRASYGDVEWGPFDASILSDEYAQESDGGLPRAWGFTGAFFGLWVQDMTGAGRPADFSAATYKPQR</sequence>
<organism evidence="8 9">
    <name type="scientific">Dactylosporangium siamense</name>
    <dbReference type="NCBI Taxonomy" id="685454"/>
    <lineage>
        <taxon>Bacteria</taxon>
        <taxon>Bacillati</taxon>
        <taxon>Actinomycetota</taxon>
        <taxon>Actinomycetes</taxon>
        <taxon>Micromonosporales</taxon>
        <taxon>Micromonosporaceae</taxon>
        <taxon>Dactylosporangium</taxon>
    </lineage>
</organism>
<dbReference type="GO" id="GO:0004553">
    <property type="term" value="F:hydrolase activity, hydrolyzing O-glycosyl compounds"/>
    <property type="evidence" value="ECO:0007669"/>
    <property type="project" value="InterPro"/>
</dbReference>
<dbReference type="InterPro" id="IPR041542">
    <property type="entry name" value="GH43_C2"/>
</dbReference>
<dbReference type="InterPro" id="IPR006710">
    <property type="entry name" value="Glyco_hydro_43"/>
</dbReference>
<dbReference type="SUPFAM" id="SSF75005">
    <property type="entry name" value="Arabinanase/levansucrase/invertase"/>
    <property type="match status" value="1"/>
</dbReference>
<dbReference type="Proteomes" id="UP000660611">
    <property type="component" value="Unassembled WGS sequence"/>
</dbReference>
<dbReference type="CDD" id="cd09000">
    <property type="entry name" value="GH43_SXA-like"/>
    <property type="match status" value="1"/>
</dbReference>
<name>A0A919U8C8_9ACTN</name>